<accession>W6ZCV9</accession>
<proteinExistence type="predicted"/>
<dbReference type="Proteomes" id="UP000054032">
    <property type="component" value="Unassembled WGS sequence"/>
</dbReference>
<dbReference type="KEGG" id="bor:COCMIDRAFT_83828"/>
<sequence>MTQEISGRGSRHPKEPDVQLNTLYSWSLCPHARFCNINISGQLNKRAGERSCVANNPHYSVIFQLPQIGIRC</sequence>
<keyword evidence="2" id="KW-1185">Reference proteome</keyword>
<evidence type="ECO:0000313" key="1">
    <source>
        <dbReference type="EMBL" id="EUC49657.1"/>
    </source>
</evidence>
<name>W6ZCV9_COCMI</name>
<dbReference type="EMBL" id="KI963929">
    <property type="protein sequence ID" value="EUC49657.1"/>
    <property type="molecule type" value="Genomic_DNA"/>
</dbReference>
<gene>
    <name evidence="1" type="ORF">COCMIDRAFT_83828</name>
</gene>
<dbReference type="HOGENOM" id="CLU_2721844_0_0_1"/>
<dbReference type="AlphaFoldDB" id="W6ZCV9"/>
<dbReference type="RefSeq" id="XP_007683775.1">
    <property type="nucleotide sequence ID" value="XM_007685585.1"/>
</dbReference>
<reference evidence="1 2" key="1">
    <citation type="journal article" date="2013" name="PLoS Genet.">
        <title>Comparative genome structure, secondary metabolite, and effector coding capacity across Cochliobolus pathogens.</title>
        <authorList>
            <person name="Condon B.J."/>
            <person name="Leng Y."/>
            <person name="Wu D."/>
            <person name="Bushley K.E."/>
            <person name="Ohm R.A."/>
            <person name="Otillar R."/>
            <person name="Martin J."/>
            <person name="Schackwitz W."/>
            <person name="Grimwood J."/>
            <person name="MohdZainudin N."/>
            <person name="Xue C."/>
            <person name="Wang R."/>
            <person name="Manning V.A."/>
            <person name="Dhillon B."/>
            <person name="Tu Z.J."/>
            <person name="Steffenson B.J."/>
            <person name="Salamov A."/>
            <person name="Sun H."/>
            <person name="Lowry S."/>
            <person name="LaButti K."/>
            <person name="Han J."/>
            <person name="Copeland A."/>
            <person name="Lindquist E."/>
            <person name="Barry K."/>
            <person name="Schmutz J."/>
            <person name="Baker S.E."/>
            <person name="Ciuffetti L.M."/>
            <person name="Grigoriev I.V."/>
            <person name="Zhong S."/>
            <person name="Turgeon B.G."/>
        </authorList>
    </citation>
    <scope>NUCLEOTIDE SEQUENCE [LARGE SCALE GENOMIC DNA]</scope>
    <source>
        <strain evidence="1 2">ATCC 44560</strain>
    </source>
</reference>
<organism evidence="1 2">
    <name type="scientific">Bipolaris oryzae ATCC 44560</name>
    <dbReference type="NCBI Taxonomy" id="930090"/>
    <lineage>
        <taxon>Eukaryota</taxon>
        <taxon>Fungi</taxon>
        <taxon>Dikarya</taxon>
        <taxon>Ascomycota</taxon>
        <taxon>Pezizomycotina</taxon>
        <taxon>Dothideomycetes</taxon>
        <taxon>Pleosporomycetidae</taxon>
        <taxon>Pleosporales</taxon>
        <taxon>Pleosporineae</taxon>
        <taxon>Pleosporaceae</taxon>
        <taxon>Bipolaris</taxon>
    </lineage>
</organism>
<dbReference type="GeneID" id="19126339"/>
<protein>
    <submittedName>
        <fullName evidence="1">Uncharacterized protein</fullName>
    </submittedName>
</protein>
<evidence type="ECO:0000313" key="2">
    <source>
        <dbReference type="Proteomes" id="UP000054032"/>
    </source>
</evidence>